<organism evidence="6 7">
    <name type="scientific">Nocardia cerradoensis</name>
    <dbReference type="NCBI Taxonomy" id="85688"/>
    <lineage>
        <taxon>Bacteria</taxon>
        <taxon>Bacillati</taxon>
        <taxon>Actinomycetota</taxon>
        <taxon>Actinomycetes</taxon>
        <taxon>Mycobacteriales</taxon>
        <taxon>Nocardiaceae</taxon>
        <taxon>Nocardia</taxon>
    </lineage>
</organism>
<proteinExistence type="predicted"/>
<dbReference type="PANTHER" id="PTHR42847">
    <property type="entry name" value="ALKANESULFONATE MONOOXYGENASE"/>
    <property type="match status" value="1"/>
</dbReference>
<dbReference type="EMBL" id="NGAF01000005">
    <property type="protein sequence ID" value="OXR44817.1"/>
    <property type="molecule type" value="Genomic_DNA"/>
</dbReference>
<sequence>MPTANPRPIRIGVQIAPQHVDYPAIRSAAAQAEDIGVDIIFNWDHFLPISGDEHGKHFECWTMLAAWAEQTSRVHLGPMVTSVSFRNPDLVADMARTIDHISGGRMLLGIGAGAMERDFAEYGYDFGTPTARLQTLADALPRIEQRFAELNPPPTRKIPVLIGGGGEQKTLRLVAQHADIWHWFSSGAEFARKKQILIKHCADIGRDPREIELSAGVQGDPELVGAELLEQGVTTFTLEVHGPDFDMSVVRAWVAWRDKLADRL</sequence>
<keyword evidence="3 6" id="KW-0560">Oxidoreductase</keyword>
<protein>
    <submittedName>
        <fullName evidence="6">Putative coenzyme F420-dependent oxidoreductase</fullName>
        <ecNumber evidence="6">1.-.-.-</ecNumber>
    </submittedName>
</protein>
<dbReference type="Pfam" id="PF00296">
    <property type="entry name" value="Bac_luciferase"/>
    <property type="match status" value="1"/>
</dbReference>
<evidence type="ECO:0000313" key="6">
    <source>
        <dbReference type="EMBL" id="OXR44817.1"/>
    </source>
</evidence>
<dbReference type="Proteomes" id="UP000215506">
    <property type="component" value="Unassembled WGS sequence"/>
</dbReference>
<dbReference type="InterPro" id="IPR050172">
    <property type="entry name" value="SsuD_RutA_monooxygenase"/>
</dbReference>
<reference evidence="6 7" key="1">
    <citation type="submission" date="2017-07" db="EMBL/GenBank/DDBJ databases">
        <title>First draft Genome Sequence of Nocardia cerradoensis isolated from human infection.</title>
        <authorList>
            <person name="Carrasco G."/>
        </authorList>
    </citation>
    <scope>NUCLEOTIDE SEQUENCE [LARGE SCALE GENOMIC DNA]</scope>
    <source>
        <strain evidence="6 7">CNM20130759</strain>
    </source>
</reference>
<evidence type="ECO:0000256" key="1">
    <source>
        <dbReference type="ARBA" id="ARBA00022630"/>
    </source>
</evidence>
<evidence type="ECO:0000256" key="2">
    <source>
        <dbReference type="ARBA" id="ARBA00022643"/>
    </source>
</evidence>
<keyword evidence="1" id="KW-0285">Flavoprotein</keyword>
<evidence type="ECO:0000256" key="4">
    <source>
        <dbReference type="ARBA" id="ARBA00023033"/>
    </source>
</evidence>
<evidence type="ECO:0000256" key="3">
    <source>
        <dbReference type="ARBA" id="ARBA00023002"/>
    </source>
</evidence>
<dbReference type="Gene3D" id="3.20.20.30">
    <property type="entry name" value="Luciferase-like domain"/>
    <property type="match status" value="1"/>
</dbReference>
<dbReference type="GO" id="GO:0008726">
    <property type="term" value="F:alkanesulfonate monooxygenase activity"/>
    <property type="evidence" value="ECO:0007669"/>
    <property type="project" value="TreeGrafter"/>
</dbReference>
<dbReference type="InterPro" id="IPR036661">
    <property type="entry name" value="Luciferase-like_sf"/>
</dbReference>
<gene>
    <name evidence="6" type="ORF">B7C42_02771</name>
</gene>
<keyword evidence="7" id="KW-1185">Reference proteome</keyword>
<comment type="caution">
    <text evidence="6">The sequence shown here is derived from an EMBL/GenBank/DDBJ whole genome shotgun (WGS) entry which is preliminary data.</text>
</comment>
<keyword evidence="4" id="KW-0503">Monooxygenase</keyword>
<feature type="domain" description="Luciferase-like" evidence="5">
    <location>
        <begin position="14"/>
        <end position="217"/>
    </location>
</feature>
<dbReference type="AlphaFoldDB" id="A0A231H7T7"/>
<dbReference type="InterPro" id="IPR011251">
    <property type="entry name" value="Luciferase-like_dom"/>
</dbReference>
<dbReference type="EC" id="1.-.-.-" evidence="6"/>
<evidence type="ECO:0000313" key="7">
    <source>
        <dbReference type="Proteomes" id="UP000215506"/>
    </source>
</evidence>
<evidence type="ECO:0000259" key="5">
    <source>
        <dbReference type="Pfam" id="PF00296"/>
    </source>
</evidence>
<keyword evidence="2" id="KW-0288">FMN</keyword>
<accession>A0A231H7T7</accession>
<dbReference type="PANTHER" id="PTHR42847:SF8">
    <property type="entry name" value="CONSERVED PROTEIN"/>
    <property type="match status" value="1"/>
</dbReference>
<dbReference type="InterPro" id="IPR022480">
    <property type="entry name" value="F420_MSMEG2906"/>
</dbReference>
<dbReference type="CDD" id="cd01097">
    <property type="entry name" value="Tetrahydromethanopterin_reductase"/>
    <property type="match status" value="1"/>
</dbReference>
<dbReference type="SUPFAM" id="SSF51679">
    <property type="entry name" value="Bacterial luciferase-like"/>
    <property type="match status" value="1"/>
</dbReference>
<dbReference type="RefSeq" id="WP_094025492.1">
    <property type="nucleotide sequence ID" value="NZ_NGAF01000005.1"/>
</dbReference>
<name>A0A231H7T7_9NOCA</name>
<dbReference type="NCBIfam" id="TIGR03856">
    <property type="entry name" value="F420_MSMEG_2906"/>
    <property type="match status" value="1"/>
</dbReference>
<dbReference type="GO" id="GO:0046306">
    <property type="term" value="P:alkanesulfonate catabolic process"/>
    <property type="evidence" value="ECO:0007669"/>
    <property type="project" value="TreeGrafter"/>
</dbReference>